<comment type="caution">
    <text evidence="2">The sequence shown here is derived from an EMBL/GenBank/DDBJ whole genome shotgun (WGS) entry which is preliminary data.</text>
</comment>
<gene>
    <name evidence="2" type="ORF">COV74_06455</name>
</gene>
<dbReference type="Proteomes" id="UP000230859">
    <property type="component" value="Unassembled WGS sequence"/>
</dbReference>
<protein>
    <recommendedName>
        <fullName evidence="1">CSD domain-containing protein</fullName>
    </recommendedName>
</protein>
<reference evidence="2 3" key="1">
    <citation type="submission" date="2017-09" db="EMBL/GenBank/DDBJ databases">
        <title>Depth-based differentiation of microbial function through sediment-hosted aquifers and enrichment of novel symbionts in the deep terrestrial subsurface.</title>
        <authorList>
            <person name="Probst A.J."/>
            <person name="Ladd B."/>
            <person name="Jarett J.K."/>
            <person name="Geller-Mcgrath D.E."/>
            <person name="Sieber C.M."/>
            <person name="Emerson J.B."/>
            <person name="Anantharaman K."/>
            <person name="Thomas B.C."/>
            <person name="Malmstrom R."/>
            <person name="Stieglmeier M."/>
            <person name="Klingl A."/>
            <person name="Woyke T."/>
            <person name="Ryan C.M."/>
            <person name="Banfield J.F."/>
        </authorList>
    </citation>
    <scope>NUCLEOTIDE SEQUENCE [LARGE SCALE GENOMIC DNA]</scope>
    <source>
        <strain evidence="2">CG11_big_fil_rev_8_21_14_0_20_45_26</strain>
    </source>
</reference>
<dbReference type="PROSITE" id="PS51857">
    <property type="entry name" value="CSD_2"/>
    <property type="match status" value="1"/>
</dbReference>
<evidence type="ECO:0000313" key="2">
    <source>
        <dbReference type="EMBL" id="PIQ86004.1"/>
    </source>
</evidence>
<dbReference type="InterPro" id="IPR012340">
    <property type="entry name" value="NA-bd_OB-fold"/>
</dbReference>
<sequence>MRARRRSMLMTKTKKKRRAECKSKFCRGRILWFNPRSGRGCIVRDDDQGDCFVHANALCEPLQCFQGGDVVAFEVDKTGRSPKAVNVRLIKR</sequence>
<evidence type="ECO:0000313" key="3">
    <source>
        <dbReference type="Proteomes" id="UP000230859"/>
    </source>
</evidence>
<feature type="domain" description="CSD" evidence="1">
    <location>
        <begin position="25"/>
        <end position="89"/>
    </location>
</feature>
<name>A0A2H0LQP9_9BACT</name>
<dbReference type="Pfam" id="PF00313">
    <property type="entry name" value="CSD"/>
    <property type="match status" value="1"/>
</dbReference>
<organism evidence="2 3">
    <name type="scientific">Candidatus Abzuiibacterium crystallinum</name>
    <dbReference type="NCBI Taxonomy" id="1974748"/>
    <lineage>
        <taxon>Bacteria</taxon>
        <taxon>Pseudomonadati</taxon>
        <taxon>Candidatus Omnitrophota</taxon>
        <taxon>Candidatus Abzuiibacterium</taxon>
    </lineage>
</organism>
<evidence type="ECO:0000259" key="1">
    <source>
        <dbReference type="PROSITE" id="PS51857"/>
    </source>
</evidence>
<dbReference type="AlphaFoldDB" id="A0A2H0LQP9"/>
<dbReference type="SUPFAM" id="SSF50249">
    <property type="entry name" value="Nucleic acid-binding proteins"/>
    <property type="match status" value="1"/>
</dbReference>
<accession>A0A2H0LQP9</accession>
<dbReference type="InterPro" id="IPR002059">
    <property type="entry name" value="CSP_DNA-bd"/>
</dbReference>
<dbReference type="Gene3D" id="2.40.50.140">
    <property type="entry name" value="Nucleic acid-binding proteins"/>
    <property type="match status" value="1"/>
</dbReference>
<dbReference type="CDD" id="cd04458">
    <property type="entry name" value="CSP_CDS"/>
    <property type="match status" value="1"/>
</dbReference>
<dbReference type="EMBL" id="PCVY01000054">
    <property type="protein sequence ID" value="PIQ86004.1"/>
    <property type="molecule type" value="Genomic_DNA"/>
</dbReference>
<proteinExistence type="predicted"/>
<dbReference type="GO" id="GO:0003676">
    <property type="term" value="F:nucleic acid binding"/>
    <property type="evidence" value="ECO:0007669"/>
    <property type="project" value="InterPro"/>
</dbReference>